<dbReference type="AlphaFoldDB" id="A0AAF0USI8"/>
<proteinExistence type="predicted"/>
<evidence type="ECO:0000313" key="1">
    <source>
        <dbReference type="EMBL" id="WMV50534.1"/>
    </source>
</evidence>
<name>A0AAF0USI8_SOLVR</name>
<sequence>MKCYVDNKIGALEALIKENHSELMKTVGVKDYKSEKHIGGISTPHIVDDYVEKGNVDPQPTSDQFFQQPISPIHMDFATIYHDIDVPAVEKDDTSIKEHAMEESTEVLPITHHSDLPKNEILHDKEVEDARVEANESDTKVLSGNKDVADTIQQDFEKYASNPIIVDTSNSTTSASISSGTEVIIDALVYGLPNQLINARPLSVIIPLQIIGSDDFLSNNQLPTQLPVKEPAHNLDKKTRASRNRMPSKIMQSPYLTSFGSSDKGKEKIKDDIRPYTPFV</sequence>
<dbReference type="Proteomes" id="UP001234989">
    <property type="component" value="Chromosome 10"/>
</dbReference>
<evidence type="ECO:0000313" key="2">
    <source>
        <dbReference type="Proteomes" id="UP001234989"/>
    </source>
</evidence>
<protein>
    <submittedName>
        <fullName evidence="1">Uncharacterized protein</fullName>
    </submittedName>
</protein>
<dbReference type="EMBL" id="CP133621">
    <property type="protein sequence ID" value="WMV50534.1"/>
    <property type="molecule type" value="Genomic_DNA"/>
</dbReference>
<reference evidence="1" key="1">
    <citation type="submission" date="2023-08" db="EMBL/GenBank/DDBJ databases">
        <title>A de novo genome assembly of Solanum verrucosum Schlechtendal, a Mexican diploid species geographically isolated from the other diploid A-genome species in potato relatives.</title>
        <authorList>
            <person name="Hosaka K."/>
        </authorList>
    </citation>
    <scope>NUCLEOTIDE SEQUENCE</scope>
    <source>
        <tissue evidence="1">Young leaves</tissue>
    </source>
</reference>
<keyword evidence="2" id="KW-1185">Reference proteome</keyword>
<gene>
    <name evidence="1" type="ORF">MTR67_043919</name>
</gene>
<organism evidence="1 2">
    <name type="scientific">Solanum verrucosum</name>
    <dbReference type="NCBI Taxonomy" id="315347"/>
    <lineage>
        <taxon>Eukaryota</taxon>
        <taxon>Viridiplantae</taxon>
        <taxon>Streptophyta</taxon>
        <taxon>Embryophyta</taxon>
        <taxon>Tracheophyta</taxon>
        <taxon>Spermatophyta</taxon>
        <taxon>Magnoliopsida</taxon>
        <taxon>eudicotyledons</taxon>
        <taxon>Gunneridae</taxon>
        <taxon>Pentapetalae</taxon>
        <taxon>asterids</taxon>
        <taxon>lamiids</taxon>
        <taxon>Solanales</taxon>
        <taxon>Solanaceae</taxon>
        <taxon>Solanoideae</taxon>
        <taxon>Solaneae</taxon>
        <taxon>Solanum</taxon>
    </lineage>
</organism>
<accession>A0AAF0USI8</accession>